<keyword evidence="2" id="KW-1185">Reference proteome</keyword>
<evidence type="ECO:0000313" key="2">
    <source>
        <dbReference type="Proteomes" id="UP000015524"/>
    </source>
</evidence>
<dbReference type="Proteomes" id="UP000015524">
    <property type="component" value="Unassembled WGS sequence"/>
</dbReference>
<sequence length="151" mass="17728">MKAEWYRKDQLLAFHAHRRCWKRSSIAHRAERQAIERGIPAAAGQLDGNQRAVSPDDEADRCDPVEVDPRGLARGYSRPELALIGRKRGLFLIILGLRRRDLGFRRGRSAYRRDSERRGDCWSSGYRRRSWSASFSRRSQLRRVRRAPLRR</sequence>
<dbReference type="AlphaFoldDB" id="T0G3M7"/>
<accession>T0G3M7</accession>
<organism evidence="1 2">
    <name type="scientific">Sphingobium baderi LL03</name>
    <dbReference type="NCBI Taxonomy" id="1114964"/>
    <lineage>
        <taxon>Bacteria</taxon>
        <taxon>Pseudomonadati</taxon>
        <taxon>Pseudomonadota</taxon>
        <taxon>Alphaproteobacteria</taxon>
        <taxon>Sphingomonadales</taxon>
        <taxon>Sphingomonadaceae</taxon>
        <taxon>Sphingobium</taxon>
    </lineage>
</organism>
<dbReference type="EMBL" id="ATIB01000083">
    <property type="protein sequence ID" value="EQA98260.1"/>
    <property type="molecule type" value="Genomic_DNA"/>
</dbReference>
<comment type="caution">
    <text evidence="1">The sequence shown here is derived from an EMBL/GenBank/DDBJ whole genome shotgun (WGS) entry which is preliminary data.</text>
</comment>
<gene>
    <name evidence="1" type="ORF">L485_18505</name>
</gene>
<evidence type="ECO:0000313" key="1">
    <source>
        <dbReference type="EMBL" id="EQA98260.1"/>
    </source>
</evidence>
<name>T0G3M7_9SPHN</name>
<protein>
    <submittedName>
        <fullName evidence="1">Uncharacterized protein</fullName>
    </submittedName>
</protein>
<proteinExistence type="predicted"/>
<reference evidence="1 2" key="1">
    <citation type="journal article" date="2013" name="Genome Announc.">
        <title>Draft Genome Sequence of a Hexachlorocyclohexane-Degrading Bacterium, Sphingobium baderi Strain LL03T.</title>
        <authorList>
            <person name="Kaur J."/>
            <person name="Verma H."/>
            <person name="Tripathi C."/>
            <person name="Khurana J.P."/>
            <person name="Lal R."/>
        </authorList>
    </citation>
    <scope>NUCLEOTIDE SEQUENCE [LARGE SCALE GENOMIC DNA]</scope>
    <source>
        <strain evidence="1 2">LL03</strain>
    </source>
</reference>